<accession>A0A6A5QMZ1</accession>
<keyword evidence="2" id="KW-1185">Reference proteome</keyword>
<evidence type="ECO:0000313" key="1">
    <source>
        <dbReference type="EMBL" id="KAF1916722.1"/>
    </source>
</evidence>
<gene>
    <name evidence="1" type="ORF">BDU57DRAFT_430826</name>
</gene>
<reference evidence="1" key="1">
    <citation type="journal article" date="2020" name="Stud. Mycol.">
        <title>101 Dothideomycetes genomes: a test case for predicting lifestyles and emergence of pathogens.</title>
        <authorList>
            <person name="Haridas S."/>
            <person name="Albert R."/>
            <person name="Binder M."/>
            <person name="Bloem J."/>
            <person name="Labutti K."/>
            <person name="Salamov A."/>
            <person name="Andreopoulos B."/>
            <person name="Baker S."/>
            <person name="Barry K."/>
            <person name="Bills G."/>
            <person name="Bluhm B."/>
            <person name="Cannon C."/>
            <person name="Castanera R."/>
            <person name="Culley D."/>
            <person name="Daum C."/>
            <person name="Ezra D."/>
            <person name="Gonzalez J."/>
            <person name="Henrissat B."/>
            <person name="Kuo A."/>
            <person name="Liang C."/>
            <person name="Lipzen A."/>
            <person name="Lutzoni F."/>
            <person name="Magnuson J."/>
            <person name="Mondo S."/>
            <person name="Nolan M."/>
            <person name="Ohm R."/>
            <person name="Pangilinan J."/>
            <person name="Park H.-J."/>
            <person name="Ramirez L."/>
            <person name="Alfaro M."/>
            <person name="Sun H."/>
            <person name="Tritt A."/>
            <person name="Yoshinaga Y."/>
            <person name="Zwiers L.-H."/>
            <person name="Turgeon B."/>
            <person name="Goodwin S."/>
            <person name="Spatafora J."/>
            <person name="Crous P."/>
            <person name="Grigoriev I."/>
        </authorList>
    </citation>
    <scope>NUCLEOTIDE SEQUENCE</scope>
    <source>
        <strain evidence="1">HMLAC05119</strain>
    </source>
</reference>
<feature type="non-terminal residue" evidence="1">
    <location>
        <position position="172"/>
    </location>
</feature>
<dbReference type="EMBL" id="ML979135">
    <property type="protein sequence ID" value="KAF1916722.1"/>
    <property type="molecule type" value="Genomic_DNA"/>
</dbReference>
<dbReference type="Proteomes" id="UP000800096">
    <property type="component" value="Unassembled WGS sequence"/>
</dbReference>
<name>A0A6A5QMZ1_AMPQU</name>
<dbReference type="OrthoDB" id="5238363at2759"/>
<organism evidence="1 2">
    <name type="scientific">Ampelomyces quisqualis</name>
    <name type="common">Powdery mildew agent</name>
    <dbReference type="NCBI Taxonomy" id="50730"/>
    <lineage>
        <taxon>Eukaryota</taxon>
        <taxon>Fungi</taxon>
        <taxon>Dikarya</taxon>
        <taxon>Ascomycota</taxon>
        <taxon>Pezizomycotina</taxon>
        <taxon>Dothideomycetes</taxon>
        <taxon>Pleosporomycetidae</taxon>
        <taxon>Pleosporales</taxon>
        <taxon>Pleosporineae</taxon>
        <taxon>Phaeosphaeriaceae</taxon>
        <taxon>Ampelomyces</taxon>
    </lineage>
</organism>
<protein>
    <submittedName>
        <fullName evidence="1">Uncharacterized protein</fullName>
    </submittedName>
</protein>
<evidence type="ECO:0000313" key="2">
    <source>
        <dbReference type="Proteomes" id="UP000800096"/>
    </source>
</evidence>
<proteinExistence type="predicted"/>
<dbReference type="AlphaFoldDB" id="A0A6A5QMZ1"/>
<sequence>MSSIFSQLAKLKSPFFKVSYAKDYQTHIINHIATDASHPLHETQRRRAAERKREGLWWHVTTGADLTKSSCVRSWARRRVRHAVVDELKARGFDENAKAIKPRMSSTGSRATVNSAIPELQGSLRFHLQAPLIPAKFVDVRAEVGRTLEVLMQTALRDQRQPVGRLDRMPTP</sequence>